<dbReference type="InterPro" id="IPR019832">
    <property type="entry name" value="Mn/Fe_SOD_C"/>
</dbReference>
<accession>A0ABR4NQ36</accession>
<evidence type="ECO:0000313" key="4">
    <source>
        <dbReference type="Proteomes" id="UP001623330"/>
    </source>
</evidence>
<protein>
    <submittedName>
        <fullName evidence="3">Small ribosomal subunit protein mS42</fullName>
    </submittedName>
</protein>
<dbReference type="PANTHER" id="PTHR43595:SF2">
    <property type="entry name" value="SMALL RIBOSOMAL SUBUNIT PROTEIN MS42"/>
    <property type="match status" value="1"/>
</dbReference>
<gene>
    <name evidence="3" type="ORF">RNJ44_01575</name>
</gene>
<dbReference type="InterPro" id="IPR036314">
    <property type="entry name" value="SOD_C_sf"/>
</dbReference>
<comment type="caution">
    <text evidence="3">The sequence shown here is derived from an EMBL/GenBank/DDBJ whole genome shotgun (WGS) entry which is preliminary data.</text>
</comment>
<evidence type="ECO:0000313" key="3">
    <source>
        <dbReference type="EMBL" id="KAL3230212.1"/>
    </source>
</evidence>
<evidence type="ECO:0000259" key="2">
    <source>
        <dbReference type="Pfam" id="PF02777"/>
    </source>
</evidence>
<dbReference type="Pfam" id="PF02777">
    <property type="entry name" value="Sod_Fe_C"/>
    <property type="match status" value="1"/>
</dbReference>
<comment type="function">
    <text evidence="1">Component of the mitochondrial ribosome (mitoribosome), a dedicated translation machinery responsible for the synthesis of mitochondrial genome-encoded proteins, including at least some of the essential transmembrane subunits of the mitochondrial respiratory chain. The mitoribosomes are attached to the mitochondrial inner membrane and translation products are cotranslationally integrated into the membrane.</text>
</comment>
<keyword evidence="4" id="KW-1185">Reference proteome</keyword>
<dbReference type="Proteomes" id="UP001623330">
    <property type="component" value="Unassembled WGS sequence"/>
</dbReference>
<feature type="domain" description="Manganese/iron superoxide dismutase C-terminal" evidence="2">
    <location>
        <begin position="209"/>
        <end position="262"/>
    </location>
</feature>
<dbReference type="SUPFAM" id="SSF46609">
    <property type="entry name" value="Fe,Mn superoxide dismutase (SOD), N-terminal domain"/>
    <property type="match status" value="1"/>
</dbReference>
<dbReference type="EMBL" id="JBEVYD010000010">
    <property type="protein sequence ID" value="KAL3230212.1"/>
    <property type="molecule type" value="Genomic_DNA"/>
</dbReference>
<name>A0ABR4NQ36_9SACH</name>
<dbReference type="SUPFAM" id="SSF54719">
    <property type="entry name" value="Fe,Mn superoxide dismutase (SOD), C-terminal domain"/>
    <property type="match status" value="1"/>
</dbReference>
<sequence>MLLGRTVLRRGVHTVPKLPNLAQLNQHGIPKVLSNKGFDNVWNQYQQYLCDKLTLATAGSSLESYLPFHVMLKTAKNQQSSNIFNLASAAHNNHLFVENILPSIEEQSESLESNKNRQPSRLFESRLMESFESTWEQVKEEMIKRAETDVLGQGWLFLIENSYKEMHILTLQNNGTPYYFPRNQQFDMNSAINPQEYDHLIQVRKLVEEANDKGKKVEDWTMPLICVNLWDHAYLTDYGVTNRSTYVRNVLDNLNWSVVNNRLFSDPVV</sequence>
<dbReference type="InterPro" id="IPR036324">
    <property type="entry name" value="Mn/Fe_SOD_N_sf"/>
</dbReference>
<dbReference type="PANTHER" id="PTHR43595">
    <property type="entry name" value="37S RIBOSOMAL PROTEIN S26, MITOCHONDRIAL"/>
    <property type="match status" value="1"/>
</dbReference>
<proteinExistence type="predicted"/>
<reference evidence="3 4" key="1">
    <citation type="submission" date="2024-05" db="EMBL/GenBank/DDBJ databases">
        <title>Long read based assembly of the Candida bracarensis genome reveals expanded adhesin content.</title>
        <authorList>
            <person name="Marcet-Houben M."/>
            <person name="Ksiezopolska E."/>
            <person name="Gabaldon T."/>
        </authorList>
    </citation>
    <scope>NUCLEOTIDE SEQUENCE [LARGE SCALE GENOMIC DNA]</scope>
    <source>
        <strain evidence="3 4">CBM6</strain>
    </source>
</reference>
<dbReference type="Gene3D" id="3.55.40.20">
    <property type="entry name" value="Iron/manganese superoxide dismutase, C-terminal domain"/>
    <property type="match status" value="1"/>
</dbReference>
<evidence type="ECO:0000256" key="1">
    <source>
        <dbReference type="ARBA" id="ARBA00037226"/>
    </source>
</evidence>
<organism evidence="3 4">
    <name type="scientific">Nakaseomyces bracarensis</name>
    <dbReference type="NCBI Taxonomy" id="273131"/>
    <lineage>
        <taxon>Eukaryota</taxon>
        <taxon>Fungi</taxon>
        <taxon>Dikarya</taxon>
        <taxon>Ascomycota</taxon>
        <taxon>Saccharomycotina</taxon>
        <taxon>Saccharomycetes</taxon>
        <taxon>Saccharomycetales</taxon>
        <taxon>Saccharomycetaceae</taxon>
        <taxon>Nakaseomyces</taxon>
    </lineage>
</organism>